<evidence type="ECO:0000313" key="2">
    <source>
        <dbReference type="Proteomes" id="UP000814140"/>
    </source>
</evidence>
<dbReference type="Proteomes" id="UP000814140">
    <property type="component" value="Unassembled WGS sequence"/>
</dbReference>
<gene>
    <name evidence="1" type="ORF">BV25DRAFT_449112</name>
</gene>
<keyword evidence="2" id="KW-1185">Reference proteome</keyword>
<proteinExistence type="predicted"/>
<evidence type="ECO:0000313" key="1">
    <source>
        <dbReference type="EMBL" id="KAI0063139.1"/>
    </source>
</evidence>
<reference evidence="1" key="2">
    <citation type="journal article" date="2022" name="New Phytol.">
        <title>Evolutionary transition to the ectomycorrhizal habit in the genomes of a hyperdiverse lineage of mushroom-forming fungi.</title>
        <authorList>
            <person name="Looney B."/>
            <person name="Miyauchi S."/>
            <person name="Morin E."/>
            <person name="Drula E."/>
            <person name="Courty P.E."/>
            <person name="Kohler A."/>
            <person name="Kuo A."/>
            <person name="LaButti K."/>
            <person name="Pangilinan J."/>
            <person name="Lipzen A."/>
            <person name="Riley R."/>
            <person name="Andreopoulos W."/>
            <person name="He G."/>
            <person name="Johnson J."/>
            <person name="Nolan M."/>
            <person name="Tritt A."/>
            <person name="Barry K.W."/>
            <person name="Grigoriev I.V."/>
            <person name="Nagy L.G."/>
            <person name="Hibbett D."/>
            <person name="Henrissat B."/>
            <person name="Matheny P.B."/>
            <person name="Labbe J."/>
            <person name="Martin F.M."/>
        </authorList>
    </citation>
    <scope>NUCLEOTIDE SEQUENCE</scope>
    <source>
        <strain evidence="1">HHB10654</strain>
    </source>
</reference>
<protein>
    <submittedName>
        <fullName evidence="1">Uncharacterized protein</fullName>
    </submittedName>
</protein>
<name>A0ACB8T318_9AGAM</name>
<sequence length="374" mass="41539">MSQHLKSERSTEAPMDFQFTSRPSADITPAWKSPQKRPHQDLTAPDRPNAFPTFGSTTTQNVPFLFATPRAQTPPPAPWAPPPAFSPTKVFVQPELHDVDMADASPPKREERAVALGAVRRVFRSRQRRRERARESDESGSDESEAEEQESPRKRAARVQKTSHHYTLNMPSPSARNETPYVLLGYLQFFFNLSLILLFLYLTVQFILTVQRDVEERISEYSMDIVQEISNCATQYKANLCDAGPVPAMVRQCGAWETCMNRDPTIVGRAKVGAELIAEVVNGFVEPISWKTLAFTLSSLGFMTIFINTLLSLYRARLLPSAQGPGVPQGSFGLAPGPGPYVQGAAGWHWAGVEAEEGPSRRRRLAGGEAAKIR</sequence>
<comment type="caution">
    <text evidence="1">The sequence shown here is derived from an EMBL/GenBank/DDBJ whole genome shotgun (WGS) entry which is preliminary data.</text>
</comment>
<organism evidence="1 2">
    <name type="scientific">Artomyces pyxidatus</name>
    <dbReference type="NCBI Taxonomy" id="48021"/>
    <lineage>
        <taxon>Eukaryota</taxon>
        <taxon>Fungi</taxon>
        <taxon>Dikarya</taxon>
        <taxon>Basidiomycota</taxon>
        <taxon>Agaricomycotina</taxon>
        <taxon>Agaricomycetes</taxon>
        <taxon>Russulales</taxon>
        <taxon>Auriscalpiaceae</taxon>
        <taxon>Artomyces</taxon>
    </lineage>
</organism>
<accession>A0ACB8T318</accession>
<dbReference type="EMBL" id="MU277204">
    <property type="protein sequence ID" value="KAI0063139.1"/>
    <property type="molecule type" value="Genomic_DNA"/>
</dbReference>
<reference evidence="1" key="1">
    <citation type="submission" date="2021-03" db="EMBL/GenBank/DDBJ databases">
        <authorList>
            <consortium name="DOE Joint Genome Institute"/>
            <person name="Ahrendt S."/>
            <person name="Looney B.P."/>
            <person name="Miyauchi S."/>
            <person name="Morin E."/>
            <person name="Drula E."/>
            <person name="Courty P.E."/>
            <person name="Chicoki N."/>
            <person name="Fauchery L."/>
            <person name="Kohler A."/>
            <person name="Kuo A."/>
            <person name="Labutti K."/>
            <person name="Pangilinan J."/>
            <person name="Lipzen A."/>
            <person name="Riley R."/>
            <person name="Andreopoulos W."/>
            <person name="He G."/>
            <person name="Johnson J."/>
            <person name="Barry K.W."/>
            <person name="Grigoriev I.V."/>
            <person name="Nagy L."/>
            <person name="Hibbett D."/>
            <person name="Henrissat B."/>
            <person name="Matheny P.B."/>
            <person name="Labbe J."/>
            <person name="Martin F."/>
        </authorList>
    </citation>
    <scope>NUCLEOTIDE SEQUENCE</scope>
    <source>
        <strain evidence="1">HHB10654</strain>
    </source>
</reference>